<reference evidence="2 3" key="1">
    <citation type="journal article" date="2019" name="Commun. Biol.">
        <title>The bagworm genome reveals a unique fibroin gene that provides high tensile strength.</title>
        <authorList>
            <person name="Kono N."/>
            <person name="Nakamura H."/>
            <person name="Ohtoshi R."/>
            <person name="Tomita M."/>
            <person name="Numata K."/>
            <person name="Arakawa K."/>
        </authorList>
    </citation>
    <scope>NUCLEOTIDE SEQUENCE [LARGE SCALE GENOMIC DNA]</scope>
</reference>
<evidence type="ECO:0000313" key="3">
    <source>
        <dbReference type="Proteomes" id="UP000299102"/>
    </source>
</evidence>
<dbReference type="SUPFAM" id="SSF55729">
    <property type="entry name" value="Acyl-CoA N-acyltransferases (Nat)"/>
    <property type="match status" value="1"/>
</dbReference>
<proteinExistence type="predicted"/>
<dbReference type="PANTHER" id="PTHR20958">
    <property type="entry name" value="GLYCINE N-ACYLTRANSFERASE-LIKE PROTEIN"/>
    <property type="match status" value="1"/>
</dbReference>
<dbReference type="InterPro" id="IPR016181">
    <property type="entry name" value="Acyl_CoA_acyltransferase"/>
</dbReference>
<dbReference type="AlphaFoldDB" id="A0A4C1ZR60"/>
<dbReference type="Gene3D" id="3.40.630.30">
    <property type="match status" value="1"/>
</dbReference>
<dbReference type="OrthoDB" id="7305308at2759"/>
<dbReference type="Pfam" id="PF08445">
    <property type="entry name" value="FR47"/>
    <property type="match status" value="1"/>
</dbReference>
<dbReference type="PROSITE" id="PS51186">
    <property type="entry name" value="GNAT"/>
    <property type="match status" value="1"/>
</dbReference>
<dbReference type="STRING" id="151549.A0A4C1ZR60"/>
<dbReference type="PANTHER" id="PTHR20958:SF6">
    <property type="entry name" value="GLYCINE N-ACYLTRANSFERASE-LIKE PROTEIN"/>
    <property type="match status" value="1"/>
</dbReference>
<dbReference type="EMBL" id="BGZK01002038">
    <property type="protein sequence ID" value="GBP89862.1"/>
    <property type="molecule type" value="Genomic_DNA"/>
</dbReference>
<dbReference type="InterPro" id="IPR013653">
    <property type="entry name" value="GCN5-like_dom"/>
</dbReference>
<sequence length="246" mass="28405">MACTQIASFLPAIFPHTAGVTVRGTLPLRECPPLPGSLYEVIIFPNVENTDKLVDALVETQLIDWNRKVCIPFAEVDALRCLNRARRRIGLKIVRQVPTIKHFLAKDSEIYDVECPPETYFGPLKHEHVDQVDVAWPHRYETSKDFIRLLIDNDLTYGLFSTKDNSLIAWLLICEVGFLTHLYCEEKHRRRGYAETVLKYALNDQLKKGNDVFGYVLDDNLNSMKLFRKMDFEVIGRGIWTFVTKE</sequence>
<dbReference type="GO" id="GO:0016747">
    <property type="term" value="F:acyltransferase activity, transferring groups other than amino-acyl groups"/>
    <property type="evidence" value="ECO:0007669"/>
    <property type="project" value="InterPro"/>
</dbReference>
<protein>
    <recommendedName>
        <fullName evidence="1">N-acetyltransferase domain-containing protein</fullName>
    </recommendedName>
</protein>
<feature type="domain" description="N-acetyltransferase" evidence="1">
    <location>
        <begin position="113"/>
        <end position="246"/>
    </location>
</feature>
<evidence type="ECO:0000313" key="2">
    <source>
        <dbReference type="EMBL" id="GBP89862.1"/>
    </source>
</evidence>
<comment type="caution">
    <text evidence="2">The sequence shown here is derived from an EMBL/GenBank/DDBJ whole genome shotgun (WGS) entry which is preliminary data.</text>
</comment>
<dbReference type="Proteomes" id="UP000299102">
    <property type="component" value="Unassembled WGS sequence"/>
</dbReference>
<accession>A0A4C1ZR60</accession>
<name>A0A4C1ZR60_EUMVA</name>
<dbReference type="InterPro" id="IPR053225">
    <property type="entry name" value="Acyl-CoA_N-acyltransferase"/>
</dbReference>
<keyword evidence="3" id="KW-1185">Reference proteome</keyword>
<dbReference type="InterPro" id="IPR000182">
    <property type="entry name" value="GNAT_dom"/>
</dbReference>
<gene>
    <name evidence="2" type="ORF">EVAR_62353_1</name>
</gene>
<evidence type="ECO:0000259" key="1">
    <source>
        <dbReference type="PROSITE" id="PS51186"/>
    </source>
</evidence>
<organism evidence="2 3">
    <name type="scientific">Eumeta variegata</name>
    <name type="common">Bagworm moth</name>
    <name type="synonym">Eumeta japonica</name>
    <dbReference type="NCBI Taxonomy" id="151549"/>
    <lineage>
        <taxon>Eukaryota</taxon>
        <taxon>Metazoa</taxon>
        <taxon>Ecdysozoa</taxon>
        <taxon>Arthropoda</taxon>
        <taxon>Hexapoda</taxon>
        <taxon>Insecta</taxon>
        <taxon>Pterygota</taxon>
        <taxon>Neoptera</taxon>
        <taxon>Endopterygota</taxon>
        <taxon>Lepidoptera</taxon>
        <taxon>Glossata</taxon>
        <taxon>Ditrysia</taxon>
        <taxon>Tineoidea</taxon>
        <taxon>Psychidae</taxon>
        <taxon>Oiketicinae</taxon>
        <taxon>Eumeta</taxon>
    </lineage>
</organism>